<dbReference type="PANTHER" id="PTHR10638:SF4">
    <property type="entry name" value="RETINA-SPECIFIC COPPER AMINE OXIDASE"/>
    <property type="match status" value="1"/>
</dbReference>
<protein>
    <recommendedName>
        <fullName evidence="6">Amine oxidase</fullName>
        <ecNumber evidence="6">1.4.3.-</ecNumber>
    </recommendedName>
</protein>
<keyword evidence="2 6" id="KW-0479">Metal-binding</keyword>
<name>A0ABS2YPG8_POLSP</name>
<comment type="PTM">
    <text evidence="6">Topaquinone (TPQ) is generated by copper-dependent autoxidation of a specific tyrosyl residue.</text>
</comment>
<dbReference type="Gene3D" id="2.70.98.20">
    <property type="entry name" value="Copper amine oxidase, catalytic domain"/>
    <property type="match status" value="1"/>
</dbReference>
<dbReference type="PANTHER" id="PTHR10638">
    <property type="entry name" value="COPPER AMINE OXIDASE"/>
    <property type="match status" value="1"/>
</dbReference>
<dbReference type="SUPFAM" id="SSF49998">
    <property type="entry name" value="Amine oxidase catalytic domain"/>
    <property type="match status" value="1"/>
</dbReference>
<dbReference type="Pfam" id="PF02727">
    <property type="entry name" value="Cu_amine_oxidN2"/>
    <property type="match status" value="1"/>
</dbReference>
<proteinExistence type="inferred from homology"/>
<dbReference type="InterPro" id="IPR036460">
    <property type="entry name" value="Cu_amine_oxidase_C_sf"/>
</dbReference>
<keyword evidence="5 6" id="KW-0186">Copper</keyword>
<evidence type="ECO:0000256" key="2">
    <source>
        <dbReference type="ARBA" id="ARBA00022723"/>
    </source>
</evidence>
<evidence type="ECO:0000256" key="3">
    <source>
        <dbReference type="ARBA" id="ARBA00022772"/>
    </source>
</evidence>
<evidence type="ECO:0000313" key="10">
    <source>
        <dbReference type="EMBL" id="MBN3287803.1"/>
    </source>
</evidence>
<evidence type="ECO:0000259" key="9">
    <source>
        <dbReference type="Pfam" id="PF02728"/>
    </source>
</evidence>
<evidence type="ECO:0000256" key="4">
    <source>
        <dbReference type="ARBA" id="ARBA00023002"/>
    </source>
</evidence>
<comment type="caution">
    <text evidence="10">The sequence shown here is derived from an EMBL/GenBank/DDBJ whole genome shotgun (WGS) entry which is preliminary data.</text>
</comment>
<evidence type="ECO:0000256" key="5">
    <source>
        <dbReference type="ARBA" id="ARBA00023008"/>
    </source>
</evidence>
<feature type="domain" description="Copper amine oxidase N3-terminal" evidence="9">
    <location>
        <begin position="164"/>
        <end position="259"/>
    </location>
</feature>
<reference evidence="10" key="1">
    <citation type="journal article" date="2021" name="Cell">
        <title>Tracing the genetic footprints of vertebrate landing in non-teleost ray-finned fishes.</title>
        <authorList>
            <person name="Bi X."/>
            <person name="Wang K."/>
            <person name="Yang L."/>
            <person name="Pan H."/>
            <person name="Jiang H."/>
            <person name="Wei Q."/>
            <person name="Fang M."/>
            <person name="Yu H."/>
            <person name="Zhu C."/>
            <person name="Cai Y."/>
            <person name="He Y."/>
            <person name="Gan X."/>
            <person name="Zeng H."/>
            <person name="Yu D."/>
            <person name="Zhu Y."/>
            <person name="Jiang H."/>
            <person name="Qiu Q."/>
            <person name="Yang H."/>
            <person name="Zhang Y.E."/>
            <person name="Wang W."/>
            <person name="Zhu M."/>
            <person name="He S."/>
            <person name="Zhang G."/>
        </authorList>
    </citation>
    <scope>NUCLEOTIDE SEQUENCE</scope>
    <source>
        <strain evidence="10">Pddl_001</strain>
    </source>
</reference>
<feature type="non-terminal residue" evidence="10">
    <location>
        <position position="1"/>
    </location>
</feature>
<dbReference type="PRINTS" id="PR00766">
    <property type="entry name" value="CUDAOXIDASE"/>
</dbReference>
<keyword evidence="4 6" id="KW-0560">Oxidoreductase</keyword>
<organism evidence="10 11">
    <name type="scientific">Polyodon spathula</name>
    <name type="common">North American paddlefish</name>
    <name type="synonym">Squalus spathula</name>
    <dbReference type="NCBI Taxonomy" id="7913"/>
    <lineage>
        <taxon>Eukaryota</taxon>
        <taxon>Metazoa</taxon>
        <taxon>Chordata</taxon>
        <taxon>Craniata</taxon>
        <taxon>Vertebrata</taxon>
        <taxon>Euteleostomi</taxon>
        <taxon>Actinopterygii</taxon>
        <taxon>Chondrostei</taxon>
        <taxon>Acipenseriformes</taxon>
        <taxon>Polyodontidae</taxon>
        <taxon>Polyodon</taxon>
    </lineage>
</organism>
<dbReference type="InterPro" id="IPR015802">
    <property type="entry name" value="Cu_amine_oxidase_N3"/>
</dbReference>
<dbReference type="SUPFAM" id="SSF54416">
    <property type="entry name" value="Amine oxidase N-terminal region"/>
    <property type="match status" value="2"/>
</dbReference>
<comment type="cofactor">
    <cofactor evidence="6">
        <name>Cu cation</name>
        <dbReference type="ChEBI" id="CHEBI:23378"/>
    </cofactor>
    <text evidence="6">Contains 1 topaquinone per subunit.</text>
</comment>
<sequence length="773" mass="88914">MNFIATFVLGLFIFASVLFNIISICMMVRRTPEMPNCAEESHQKMEDKRHDNTSLVFADLTKEEYFQVQEYMRKQTSMNLSHSEYATPSENFIFLIELQLPKKKDVLQYLSGKGKKPERQAKVVVFFGSEGKIKEFLVGLLPNPNHHEDVTLKKYKKYPLITARPVTLGEYVLLFNFIYNHEFKKATKVLEESFGSDGKTLTPFEGMPRGFKSGDRQSWIAFFRSVSGYYLHPVGLEVLVDHSSSNSSNWSVKKVLYNGQYFDSMEHLNDEYEKDKIKKSIYKENLDYASLKPRKKPSGIAPLQYEVHGKRYSIQNNQVLYLDWSFAFGLSSLTGLRVFDVRFKGERIIYELSVQEATSVYGCNTATAMLTKFLDSSFGIGRFAHELVRGVDCPYLATFVDTYRYIDTNSTQRFRNSICIFEHNTGRPLRRHFTDFTENSYGGMANSALVLRTITAIVNYDYVWDFMFYQNGAVETKVYATGYILTAYMTEGGLQYGHQVAEKTLGAIHTHFLNFKVDLDILGVKNIFLTKDMTFDTQQVPWKPEERVKIPKLVEKQLKTEKQAALRFDEKIPRYLHVASNETNKWGHHRSYRIQVVSFNGDPLPEDIPEEKAMSWARYKVAITKHKEEEETSSSLYSQNDIWSPVVNFSEYIEDDESIENEDLVAWVTTGFLHIPHAEDIPNTVTVGNGGGFFLRPHNYFSEDPSIDSPDSVYLHPELPTDSCENNRMACYNKEVCAPHLPPFSYNGFEEVNQLQTAYVNKSAVGTGFIRLL</sequence>
<evidence type="ECO:0000259" key="8">
    <source>
        <dbReference type="Pfam" id="PF02727"/>
    </source>
</evidence>
<comment type="similarity">
    <text evidence="1 6">Belongs to the copper/topaquinone oxidase family.</text>
</comment>
<dbReference type="InterPro" id="IPR000269">
    <property type="entry name" value="Cu_amine_oxidase"/>
</dbReference>
<gene>
    <name evidence="10" type="primary">Aocx</name>
    <name evidence="10" type="ORF">GTO93_0008644</name>
</gene>
<dbReference type="Pfam" id="PF01179">
    <property type="entry name" value="Cu_amine_oxid"/>
    <property type="match status" value="1"/>
</dbReference>
<dbReference type="EC" id="1.4.3.-" evidence="6"/>
<dbReference type="PROSITE" id="PS01165">
    <property type="entry name" value="COPPER_AMINE_OXID_2"/>
    <property type="match status" value="1"/>
</dbReference>
<feature type="non-terminal residue" evidence="10">
    <location>
        <position position="773"/>
    </location>
</feature>
<keyword evidence="11" id="KW-1185">Reference proteome</keyword>
<feature type="domain" description="Copper amine oxidase N2-terminal" evidence="8">
    <location>
        <begin position="74"/>
        <end position="131"/>
    </location>
</feature>
<dbReference type="EMBL" id="JAAWVQ010169242">
    <property type="protein sequence ID" value="MBN3287803.1"/>
    <property type="molecule type" value="Genomic_DNA"/>
</dbReference>
<dbReference type="InterPro" id="IPR049947">
    <property type="entry name" value="Cu_Am_Ox_Cu-bd"/>
</dbReference>
<keyword evidence="3 6" id="KW-0801">TPQ</keyword>
<dbReference type="Proteomes" id="UP001166093">
    <property type="component" value="Unassembled WGS sequence"/>
</dbReference>
<evidence type="ECO:0000256" key="1">
    <source>
        <dbReference type="ARBA" id="ARBA00007983"/>
    </source>
</evidence>
<evidence type="ECO:0000259" key="7">
    <source>
        <dbReference type="Pfam" id="PF01179"/>
    </source>
</evidence>
<accession>A0ABS2YPG8</accession>
<dbReference type="InterPro" id="IPR015798">
    <property type="entry name" value="Cu_amine_oxidase_C"/>
</dbReference>
<feature type="domain" description="Copper amine oxidase catalytic" evidence="7">
    <location>
        <begin position="305"/>
        <end position="707"/>
    </location>
</feature>
<dbReference type="InterPro" id="IPR015800">
    <property type="entry name" value="Cu_amine_oxidase_N2"/>
</dbReference>
<evidence type="ECO:0000313" key="11">
    <source>
        <dbReference type="Proteomes" id="UP001166093"/>
    </source>
</evidence>
<dbReference type="Pfam" id="PF02728">
    <property type="entry name" value="Cu_amine_oxidN3"/>
    <property type="match status" value="1"/>
</dbReference>
<dbReference type="Gene3D" id="3.10.450.40">
    <property type="match status" value="2"/>
</dbReference>
<dbReference type="InterPro" id="IPR016182">
    <property type="entry name" value="Cu_amine_oxidase_N-reg"/>
</dbReference>
<evidence type="ECO:0000256" key="6">
    <source>
        <dbReference type="RuleBase" id="RU000672"/>
    </source>
</evidence>